<keyword evidence="2 4" id="KW-0238">DNA-binding</keyword>
<dbReference type="InterPro" id="IPR050109">
    <property type="entry name" value="HTH-type_TetR-like_transc_reg"/>
</dbReference>
<dbReference type="PATRIC" id="fig|33881.3.peg.3395"/>
<gene>
    <name evidence="6" type="ORF">NS184_01730</name>
</gene>
<organism evidence="6 7">
    <name type="scientific">Curtobacterium luteum</name>
    <dbReference type="NCBI Taxonomy" id="33881"/>
    <lineage>
        <taxon>Bacteria</taxon>
        <taxon>Bacillati</taxon>
        <taxon>Actinomycetota</taxon>
        <taxon>Actinomycetes</taxon>
        <taxon>Micrococcales</taxon>
        <taxon>Microbacteriaceae</taxon>
        <taxon>Curtobacterium</taxon>
    </lineage>
</organism>
<accession>A0A175S128</accession>
<dbReference type="PROSITE" id="PS50977">
    <property type="entry name" value="HTH_TETR_2"/>
    <property type="match status" value="1"/>
</dbReference>
<dbReference type="Pfam" id="PF16914">
    <property type="entry name" value="TetR_C_12"/>
    <property type="match status" value="1"/>
</dbReference>
<sequence>MATEGDGTTARGTATRARIIAATAGLLAAGGSTDVTVSGIARAAGVYPNQITHHFGSKDRLVLDAAFTLFLRDTSRMQTAGRRAGSPAAFRSLLARTTLAMPSLPLVVAALGAGGRERSAQLLALLFRQSERYLGRVATERGWDGGSLHRDVRTFWSAAFGAALLRAAGGTGGPEDVDLAAVLSISARAADGR</sequence>
<dbReference type="InterPro" id="IPR011075">
    <property type="entry name" value="TetR_C"/>
</dbReference>
<reference evidence="6 7" key="1">
    <citation type="journal article" date="2016" name="Front. Microbiol.">
        <title>Genomic Resource of Rice Seed Associated Bacteria.</title>
        <authorList>
            <person name="Midha S."/>
            <person name="Bansal K."/>
            <person name="Sharma S."/>
            <person name="Kumar N."/>
            <person name="Patil P.P."/>
            <person name="Chaudhry V."/>
            <person name="Patil P.B."/>
        </authorList>
    </citation>
    <scope>NUCLEOTIDE SEQUENCE [LARGE SCALE GENOMIC DNA]</scope>
    <source>
        <strain evidence="6 7">NS184</strain>
    </source>
</reference>
<dbReference type="AlphaFoldDB" id="A0A175S128"/>
<dbReference type="RefSeq" id="WP_058724418.1">
    <property type="nucleotide sequence ID" value="NZ_LDQC01000009.1"/>
</dbReference>
<dbReference type="PANTHER" id="PTHR30055:SF234">
    <property type="entry name" value="HTH-TYPE TRANSCRIPTIONAL REGULATOR BETI"/>
    <property type="match status" value="1"/>
</dbReference>
<dbReference type="EMBL" id="LDQC01000009">
    <property type="protein sequence ID" value="KTR10396.1"/>
    <property type="molecule type" value="Genomic_DNA"/>
</dbReference>
<evidence type="ECO:0000313" key="6">
    <source>
        <dbReference type="EMBL" id="KTR10396.1"/>
    </source>
</evidence>
<name>A0A175S128_9MICO</name>
<dbReference type="InterPro" id="IPR036271">
    <property type="entry name" value="Tet_transcr_reg_TetR-rel_C_sf"/>
</dbReference>
<feature type="domain" description="HTH tetR-type" evidence="5">
    <location>
        <begin position="13"/>
        <end position="73"/>
    </location>
</feature>
<keyword evidence="3" id="KW-0804">Transcription</keyword>
<protein>
    <submittedName>
        <fullName evidence="6">TetR family transcriptional regulator</fullName>
    </submittedName>
</protein>
<dbReference type="SUPFAM" id="SSF48498">
    <property type="entry name" value="Tetracyclin repressor-like, C-terminal domain"/>
    <property type="match status" value="1"/>
</dbReference>
<keyword evidence="1" id="KW-0805">Transcription regulation</keyword>
<feature type="DNA-binding region" description="H-T-H motif" evidence="4">
    <location>
        <begin position="36"/>
        <end position="55"/>
    </location>
</feature>
<dbReference type="PANTHER" id="PTHR30055">
    <property type="entry name" value="HTH-TYPE TRANSCRIPTIONAL REGULATOR RUTR"/>
    <property type="match status" value="1"/>
</dbReference>
<dbReference type="OrthoDB" id="2356263at2"/>
<comment type="caution">
    <text evidence="6">The sequence shown here is derived from an EMBL/GenBank/DDBJ whole genome shotgun (WGS) entry which is preliminary data.</text>
</comment>
<evidence type="ECO:0000256" key="4">
    <source>
        <dbReference type="PROSITE-ProRule" id="PRU00335"/>
    </source>
</evidence>
<dbReference type="Proteomes" id="UP000078252">
    <property type="component" value="Unassembled WGS sequence"/>
</dbReference>
<dbReference type="GO" id="GO:0000976">
    <property type="term" value="F:transcription cis-regulatory region binding"/>
    <property type="evidence" value="ECO:0007669"/>
    <property type="project" value="TreeGrafter"/>
</dbReference>
<evidence type="ECO:0000313" key="7">
    <source>
        <dbReference type="Proteomes" id="UP000078252"/>
    </source>
</evidence>
<evidence type="ECO:0000256" key="2">
    <source>
        <dbReference type="ARBA" id="ARBA00023125"/>
    </source>
</evidence>
<dbReference type="InterPro" id="IPR009057">
    <property type="entry name" value="Homeodomain-like_sf"/>
</dbReference>
<dbReference type="Pfam" id="PF00440">
    <property type="entry name" value="TetR_N"/>
    <property type="match status" value="1"/>
</dbReference>
<dbReference type="GO" id="GO:0003700">
    <property type="term" value="F:DNA-binding transcription factor activity"/>
    <property type="evidence" value="ECO:0007669"/>
    <property type="project" value="TreeGrafter"/>
</dbReference>
<proteinExistence type="predicted"/>
<evidence type="ECO:0000256" key="1">
    <source>
        <dbReference type="ARBA" id="ARBA00023015"/>
    </source>
</evidence>
<evidence type="ECO:0000256" key="3">
    <source>
        <dbReference type="ARBA" id="ARBA00023163"/>
    </source>
</evidence>
<evidence type="ECO:0000259" key="5">
    <source>
        <dbReference type="PROSITE" id="PS50977"/>
    </source>
</evidence>
<dbReference type="InterPro" id="IPR001647">
    <property type="entry name" value="HTH_TetR"/>
</dbReference>
<dbReference type="SUPFAM" id="SSF46689">
    <property type="entry name" value="Homeodomain-like"/>
    <property type="match status" value="1"/>
</dbReference>
<dbReference type="Gene3D" id="1.10.357.10">
    <property type="entry name" value="Tetracycline Repressor, domain 2"/>
    <property type="match status" value="1"/>
</dbReference>